<dbReference type="Pfam" id="PF22780">
    <property type="entry name" value="HI0933_like_1st"/>
    <property type="match status" value="1"/>
</dbReference>
<feature type="domain" description="RsdA/BaiN/AoA(So)-like Rossmann fold-like" evidence="4">
    <location>
        <begin position="14"/>
        <end position="421"/>
    </location>
</feature>
<dbReference type="Gene3D" id="1.10.8.260">
    <property type="entry name" value="HI0933 insert domain-like"/>
    <property type="match status" value="1"/>
</dbReference>
<name>A0A2T2XB06_9FIRM</name>
<accession>A0A2T2XB06</accession>
<dbReference type="Gene3D" id="3.50.50.60">
    <property type="entry name" value="FAD/NAD(P)-binding domain"/>
    <property type="match status" value="1"/>
</dbReference>
<dbReference type="InterPro" id="IPR023166">
    <property type="entry name" value="BaiN-like_dom_sf"/>
</dbReference>
<keyword evidence="2" id="KW-0285">Flavoprotein</keyword>
<dbReference type="SUPFAM" id="SSF160996">
    <property type="entry name" value="HI0933 insert domain-like"/>
    <property type="match status" value="1"/>
</dbReference>
<dbReference type="PRINTS" id="PR00411">
    <property type="entry name" value="PNDRDTASEI"/>
</dbReference>
<evidence type="ECO:0000313" key="6">
    <source>
        <dbReference type="EMBL" id="PSR31648.1"/>
    </source>
</evidence>
<feature type="domain" description="RsdA/BaiN/AoA(So)-like insert" evidence="5">
    <location>
        <begin position="202"/>
        <end position="369"/>
    </location>
</feature>
<dbReference type="InterPro" id="IPR036188">
    <property type="entry name" value="FAD/NAD-bd_sf"/>
</dbReference>
<dbReference type="Gene3D" id="2.40.30.10">
    <property type="entry name" value="Translation factors"/>
    <property type="match status" value="1"/>
</dbReference>
<gene>
    <name evidence="6" type="ORF">C7B43_00015</name>
</gene>
<dbReference type="PANTHER" id="PTHR42887">
    <property type="entry name" value="OS12G0638800 PROTEIN"/>
    <property type="match status" value="1"/>
</dbReference>
<evidence type="ECO:0000256" key="3">
    <source>
        <dbReference type="ARBA" id="ARBA00022827"/>
    </source>
</evidence>
<organism evidence="6 7">
    <name type="scientific">Sulfobacillus benefaciens</name>
    <dbReference type="NCBI Taxonomy" id="453960"/>
    <lineage>
        <taxon>Bacteria</taxon>
        <taxon>Bacillati</taxon>
        <taxon>Bacillota</taxon>
        <taxon>Clostridia</taxon>
        <taxon>Eubacteriales</taxon>
        <taxon>Clostridiales Family XVII. Incertae Sedis</taxon>
        <taxon>Sulfobacillus</taxon>
    </lineage>
</organism>
<evidence type="ECO:0000259" key="5">
    <source>
        <dbReference type="Pfam" id="PF22780"/>
    </source>
</evidence>
<dbReference type="InterPro" id="IPR057661">
    <property type="entry name" value="RsdA/BaiN/AoA(So)_Rossmann"/>
</dbReference>
<evidence type="ECO:0000256" key="1">
    <source>
        <dbReference type="ARBA" id="ARBA00001974"/>
    </source>
</evidence>
<dbReference type="Proteomes" id="UP000242699">
    <property type="component" value="Unassembled WGS sequence"/>
</dbReference>
<dbReference type="InterPro" id="IPR004792">
    <property type="entry name" value="BaiN-like"/>
</dbReference>
<dbReference type="EMBL" id="PXYT01000001">
    <property type="protein sequence ID" value="PSR31648.1"/>
    <property type="molecule type" value="Genomic_DNA"/>
</dbReference>
<dbReference type="InterPro" id="IPR055178">
    <property type="entry name" value="RsdA/BaiN/AoA(So)-like_dom"/>
</dbReference>
<evidence type="ECO:0000256" key="2">
    <source>
        <dbReference type="ARBA" id="ARBA00022630"/>
    </source>
</evidence>
<dbReference type="NCBIfam" id="TIGR00275">
    <property type="entry name" value="aminoacetone oxidase family FAD-binding enzyme"/>
    <property type="match status" value="1"/>
</dbReference>
<protein>
    <submittedName>
        <fullName evidence="6">Aminoacetone oxidase family FAD-binding enzyme</fullName>
    </submittedName>
</protein>
<comment type="caution">
    <text evidence="6">The sequence shown here is derived from an EMBL/GenBank/DDBJ whole genome shotgun (WGS) entry which is preliminary data.</text>
</comment>
<dbReference type="Pfam" id="PF03486">
    <property type="entry name" value="HI0933_like"/>
    <property type="match status" value="1"/>
</dbReference>
<sequence>MIHNRPTNGDRTYDVVVIGGGPSGLMAAISAQSSQARTLLIEKGSKLGRKLAISGGGRCNVTNAKPLDELIRNIPGNGRFLHSALAQFNNYDIIRFFENLGIALKEEDRGRVFPRSDKASTVVSALVDYVRNLGVDIRLNSPVNNLVAPNQEIQGIALTSGEVITARAVIVATGGANVPATGSTGDAYPWARALGHRIVPPYPTEVPLTSDDAIILQHRLQGLSWHNATVQLTAGTKPLATESGDLLFSHFGLTGPVALRLSHYVSTALRNNPATIFTAFIDLGGTDSQEDLAKRFHEARLSQARRQIQTLLHQTWPQRLTEVLLDIAQISGATPVSQLSNAQIQTLARLIKKFPLSISGTLPLNKATVTGGGVSVKDIHPRTMASKRCQGLYFAGEVIDVHAHTGGYNITVAFSTGHAAGLHAALFARQVSGTDA</sequence>
<evidence type="ECO:0000313" key="7">
    <source>
        <dbReference type="Proteomes" id="UP000242699"/>
    </source>
</evidence>
<comment type="cofactor">
    <cofactor evidence="1">
        <name>FAD</name>
        <dbReference type="ChEBI" id="CHEBI:57692"/>
    </cofactor>
</comment>
<evidence type="ECO:0000259" key="4">
    <source>
        <dbReference type="Pfam" id="PF03486"/>
    </source>
</evidence>
<proteinExistence type="predicted"/>
<dbReference type="PRINTS" id="PR00368">
    <property type="entry name" value="FADPNR"/>
</dbReference>
<dbReference type="SUPFAM" id="SSF51905">
    <property type="entry name" value="FAD/NAD(P)-binding domain"/>
    <property type="match status" value="1"/>
</dbReference>
<dbReference type="PANTHER" id="PTHR42887:SF2">
    <property type="entry name" value="OS12G0638800 PROTEIN"/>
    <property type="match status" value="1"/>
</dbReference>
<keyword evidence="3" id="KW-0274">FAD</keyword>
<reference evidence="6 7" key="1">
    <citation type="journal article" date="2014" name="BMC Genomics">
        <title>Comparison of environmental and isolate Sulfobacillus genomes reveals diverse carbon, sulfur, nitrogen, and hydrogen metabolisms.</title>
        <authorList>
            <person name="Justice N.B."/>
            <person name="Norman A."/>
            <person name="Brown C.T."/>
            <person name="Singh A."/>
            <person name="Thomas B.C."/>
            <person name="Banfield J.F."/>
        </authorList>
    </citation>
    <scope>NUCLEOTIDE SEQUENCE [LARGE SCALE GENOMIC DNA]</scope>
    <source>
        <strain evidence="6">AMDSBA1</strain>
    </source>
</reference>
<dbReference type="AlphaFoldDB" id="A0A2T2XB06"/>